<evidence type="ECO:0000256" key="3">
    <source>
        <dbReference type="ARBA" id="ARBA00005459"/>
    </source>
</evidence>
<comment type="similarity">
    <text evidence="3">Belongs to the DIF1/spd1 family.</text>
</comment>
<sequence>MTSPTNDASPAKRPYASAPDVTPHAATPADLALQLRNVGSRVRKTVTEGYNTQRSAPSSPTKPPPHAAIFTSANDVLHEIFGSAPVHPPISPKKRAREDDSDHESGDNMAVDSEAGRGNDIESDGETVIILDPRGARPVKPRPRRPLMQSQSLPIGVFGLSRGPLSGDNIAASMPEQIPEADWSANHSRTSSQPAFEPMVL</sequence>
<keyword evidence="5" id="KW-0539">Nucleus</keyword>
<evidence type="ECO:0000256" key="6">
    <source>
        <dbReference type="SAM" id="MobiDB-lite"/>
    </source>
</evidence>
<accession>A0AAD6TJ96</accession>
<keyword evidence="4" id="KW-0963">Cytoplasm</keyword>
<name>A0AAD6TJ96_9AGAR</name>
<dbReference type="GO" id="GO:0005634">
    <property type="term" value="C:nucleus"/>
    <property type="evidence" value="ECO:0007669"/>
    <property type="project" value="UniProtKB-SubCell"/>
</dbReference>
<feature type="compositionally biased region" description="Polar residues" evidence="6">
    <location>
        <begin position="185"/>
        <end position="194"/>
    </location>
</feature>
<dbReference type="Pfam" id="PF08591">
    <property type="entry name" value="RNR_inhib"/>
    <property type="match status" value="1"/>
</dbReference>
<evidence type="ECO:0000256" key="4">
    <source>
        <dbReference type="ARBA" id="ARBA00022490"/>
    </source>
</evidence>
<feature type="region of interest" description="Disordered" evidence="6">
    <location>
        <begin position="176"/>
        <end position="201"/>
    </location>
</feature>
<dbReference type="EMBL" id="JARJCM010000001">
    <property type="protein sequence ID" value="KAJ7047384.1"/>
    <property type="molecule type" value="Genomic_DNA"/>
</dbReference>
<reference evidence="7" key="1">
    <citation type="submission" date="2023-03" db="EMBL/GenBank/DDBJ databases">
        <title>Massive genome expansion in bonnet fungi (Mycena s.s.) driven by repeated elements and novel gene families across ecological guilds.</title>
        <authorList>
            <consortium name="Lawrence Berkeley National Laboratory"/>
            <person name="Harder C.B."/>
            <person name="Miyauchi S."/>
            <person name="Viragh M."/>
            <person name="Kuo A."/>
            <person name="Thoen E."/>
            <person name="Andreopoulos B."/>
            <person name="Lu D."/>
            <person name="Skrede I."/>
            <person name="Drula E."/>
            <person name="Henrissat B."/>
            <person name="Morin E."/>
            <person name="Kohler A."/>
            <person name="Barry K."/>
            <person name="LaButti K."/>
            <person name="Morin E."/>
            <person name="Salamov A."/>
            <person name="Lipzen A."/>
            <person name="Mereny Z."/>
            <person name="Hegedus B."/>
            <person name="Baldrian P."/>
            <person name="Stursova M."/>
            <person name="Weitz H."/>
            <person name="Taylor A."/>
            <person name="Grigoriev I.V."/>
            <person name="Nagy L.G."/>
            <person name="Martin F."/>
            <person name="Kauserud H."/>
        </authorList>
    </citation>
    <scope>NUCLEOTIDE SEQUENCE</scope>
    <source>
        <strain evidence="7">CBHHK200</strain>
    </source>
</reference>
<evidence type="ECO:0000256" key="1">
    <source>
        <dbReference type="ARBA" id="ARBA00004123"/>
    </source>
</evidence>
<evidence type="ECO:0000313" key="7">
    <source>
        <dbReference type="EMBL" id="KAJ7047384.1"/>
    </source>
</evidence>
<keyword evidence="8" id="KW-1185">Reference proteome</keyword>
<organism evidence="7 8">
    <name type="scientific">Mycena alexandri</name>
    <dbReference type="NCBI Taxonomy" id="1745969"/>
    <lineage>
        <taxon>Eukaryota</taxon>
        <taxon>Fungi</taxon>
        <taxon>Dikarya</taxon>
        <taxon>Basidiomycota</taxon>
        <taxon>Agaricomycotina</taxon>
        <taxon>Agaricomycetes</taxon>
        <taxon>Agaricomycetidae</taxon>
        <taxon>Agaricales</taxon>
        <taxon>Marasmiineae</taxon>
        <taxon>Mycenaceae</taxon>
        <taxon>Mycena</taxon>
    </lineage>
</organism>
<feature type="region of interest" description="Disordered" evidence="6">
    <location>
        <begin position="1"/>
        <end position="151"/>
    </location>
</feature>
<protein>
    <submittedName>
        <fullName evidence="7">Uncharacterized protein</fullName>
    </submittedName>
</protein>
<evidence type="ECO:0000256" key="2">
    <source>
        <dbReference type="ARBA" id="ARBA00004496"/>
    </source>
</evidence>
<dbReference type="InterPro" id="IPR013900">
    <property type="entry name" value="RNR_inhibitor"/>
</dbReference>
<gene>
    <name evidence="7" type="ORF">C8F04DRAFT_1058622</name>
</gene>
<evidence type="ECO:0000313" key="8">
    <source>
        <dbReference type="Proteomes" id="UP001218188"/>
    </source>
</evidence>
<feature type="compositionally biased region" description="Basic and acidic residues" evidence="6">
    <location>
        <begin position="96"/>
        <end position="106"/>
    </location>
</feature>
<evidence type="ECO:0000256" key="5">
    <source>
        <dbReference type="ARBA" id="ARBA00023242"/>
    </source>
</evidence>
<proteinExistence type="inferred from homology"/>
<dbReference type="AlphaFoldDB" id="A0AAD6TJ96"/>
<dbReference type="GO" id="GO:0005737">
    <property type="term" value="C:cytoplasm"/>
    <property type="evidence" value="ECO:0007669"/>
    <property type="project" value="UniProtKB-SubCell"/>
</dbReference>
<feature type="compositionally biased region" description="Polar residues" evidence="6">
    <location>
        <begin position="48"/>
        <end position="59"/>
    </location>
</feature>
<dbReference type="Proteomes" id="UP001218188">
    <property type="component" value="Unassembled WGS sequence"/>
</dbReference>
<comment type="subcellular location">
    <subcellularLocation>
        <location evidence="2">Cytoplasm</location>
    </subcellularLocation>
    <subcellularLocation>
        <location evidence="1">Nucleus</location>
    </subcellularLocation>
</comment>
<comment type="caution">
    <text evidence="7">The sequence shown here is derived from an EMBL/GenBank/DDBJ whole genome shotgun (WGS) entry which is preliminary data.</text>
</comment>